<proteinExistence type="predicted"/>
<sequence length="66" mass="7471">MDEAQEHILQFFEYKHLPPHLQAISSPFTGLAQSIINTTPRNPERTVALRKLLEAKDAAVRAFIAK</sequence>
<evidence type="ECO:0000313" key="1">
    <source>
        <dbReference type="EMBL" id="MBA9018559.1"/>
    </source>
</evidence>
<dbReference type="EMBL" id="JACJHZ010000002">
    <property type="protein sequence ID" value="MBA9018559.1"/>
    <property type="molecule type" value="Genomic_DNA"/>
</dbReference>
<keyword evidence="2" id="KW-1185">Reference proteome</keyword>
<dbReference type="Proteomes" id="UP000587524">
    <property type="component" value="Unassembled WGS sequence"/>
</dbReference>
<gene>
    <name evidence="1" type="ORF">HNQ97_000545</name>
</gene>
<dbReference type="RefSeq" id="WP_182573407.1">
    <property type="nucleotide sequence ID" value="NZ_JACJHY010000002.1"/>
</dbReference>
<comment type="caution">
    <text evidence="1">The sequence shown here is derived from an EMBL/GenBank/DDBJ whole genome shotgun (WGS) entry which is preliminary data.</text>
</comment>
<organism evidence="1 2">
    <name type="scientific">Aminobacter ciceronei</name>
    <dbReference type="NCBI Taxonomy" id="150723"/>
    <lineage>
        <taxon>Bacteria</taxon>
        <taxon>Pseudomonadati</taxon>
        <taxon>Pseudomonadota</taxon>
        <taxon>Alphaproteobacteria</taxon>
        <taxon>Hyphomicrobiales</taxon>
        <taxon>Phyllobacteriaceae</taxon>
        <taxon>Aminobacter</taxon>
    </lineage>
</organism>
<evidence type="ECO:0000313" key="2">
    <source>
        <dbReference type="Proteomes" id="UP000587524"/>
    </source>
</evidence>
<reference evidence="1 2" key="1">
    <citation type="submission" date="2020-08" db="EMBL/GenBank/DDBJ databases">
        <title>Genomic Encyclopedia of Type Strains, Phase IV (KMG-IV): sequencing the most valuable type-strain genomes for metagenomic binning, comparative biology and taxonomic classification.</title>
        <authorList>
            <person name="Goeker M."/>
        </authorList>
    </citation>
    <scope>NUCLEOTIDE SEQUENCE [LARGE SCALE GENOMIC DNA]</scope>
    <source>
        <strain evidence="1 2">DSM 17455</strain>
    </source>
</reference>
<protein>
    <submittedName>
        <fullName evidence="1">Uncharacterized protein</fullName>
    </submittedName>
</protein>
<name>A0ABR6C0Q5_9HYPH</name>
<accession>A0ABR6C0Q5</accession>